<evidence type="ECO:0000256" key="2">
    <source>
        <dbReference type="ARBA" id="ARBA00006333"/>
    </source>
</evidence>
<proteinExistence type="inferred from homology"/>
<evidence type="ECO:0000313" key="9">
    <source>
        <dbReference type="Proteomes" id="UP001498398"/>
    </source>
</evidence>
<name>A0ABR1J5T5_9AGAR</name>
<evidence type="ECO:0000256" key="7">
    <source>
        <dbReference type="SAM" id="Phobius"/>
    </source>
</evidence>
<dbReference type="SUPFAM" id="SSF48576">
    <property type="entry name" value="Terpenoid synthases"/>
    <property type="match status" value="1"/>
</dbReference>
<sequence>MAAPSHTCFTLPDLLDNWPFDHNPNPNDDIVQQSAKWTESYDAFDAKAQDAFNRCNFGYFSSLAYSRASGLHYRVACDLMNLFFVFDELSDEASGDVAAQQAADIMNALRHPDIIPTEGDSILGAMTRDFWRRTLRCASKSSAERFIRNFDEYTDAVRQQAVEREAGIQRNLKEYYSLRRGTIGVRPSFDYFLISEDIPDEVLLQPRIEKLILAAIDMTILANDIYSYNKEQAVGDDIHNIVSVIMREENFTVQQAMDYVGNIYIGVRDNFLENYRNLPVYDEPINSLLRQYCWGMGQWVTTNIKWSFKSERYFGKEGLRIMQNRRVILRSSRNQHIRKATSMRDAYLLYFSWLVVVLFVVLIPIRQRLSNSILSDIYF</sequence>
<evidence type="ECO:0000256" key="4">
    <source>
        <dbReference type="ARBA" id="ARBA00022842"/>
    </source>
</evidence>
<comment type="caution">
    <text evidence="8">The sequence shown here is derived from an EMBL/GenBank/DDBJ whole genome shotgun (WGS) entry which is preliminary data.</text>
</comment>
<gene>
    <name evidence="8" type="ORF">VKT23_013902</name>
</gene>
<evidence type="ECO:0000256" key="3">
    <source>
        <dbReference type="ARBA" id="ARBA00022723"/>
    </source>
</evidence>
<dbReference type="EMBL" id="JBANRG010000039">
    <property type="protein sequence ID" value="KAK7448143.1"/>
    <property type="molecule type" value="Genomic_DNA"/>
</dbReference>
<dbReference type="Pfam" id="PF19086">
    <property type="entry name" value="Terpene_syn_C_2"/>
    <property type="match status" value="1"/>
</dbReference>
<keyword evidence="9" id="KW-1185">Reference proteome</keyword>
<evidence type="ECO:0000313" key="8">
    <source>
        <dbReference type="EMBL" id="KAK7448143.1"/>
    </source>
</evidence>
<comment type="similarity">
    <text evidence="2 6">Belongs to the terpene synthase family.</text>
</comment>
<protein>
    <recommendedName>
        <fullName evidence="6">Terpene synthase</fullName>
        <ecNumber evidence="6">4.2.3.-</ecNumber>
    </recommendedName>
</protein>
<evidence type="ECO:0000256" key="1">
    <source>
        <dbReference type="ARBA" id="ARBA00001946"/>
    </source>
</evidence>
<dbReference type="InterPro" id="IPR008949">
    <property type="entry name" value="Isoprenoid_synthase_dom_sf"/>
</dbReference>
<keyword evidence="7" id="KW-1133">Transmembrane helix</keyword>
<keyword evidence="7" id="KW-0472">Membrane</keyword>
<dbReference type="Proteomes" id="UP001498398">
    <property type="component" value="Unassembled WGS sequence"/>
</dbReference>
<reference evidence="8 9" key="1">
    <citation type="submission" date="2024-01" db="EMBL/GenBank/DDBJ databases">
        <title>A draft genome for the cacao thread blight pathogen Marasmiellus scandens.</title>
        <authorList>
            <person name="Baruah I.K."/>
            <person name="Leung J."/>
            <person name="Bukari Y."/>
            <person name="Amoako-Attah I."/>
            <person name="Meinhardt L.W."/>
            <person name="Bailey B.A."/>
            <person name="Cohen S.P."/>
        </authorList>
    </citation>
    <scope>NUCLEOTIDE SEQUENCE [LARGE SCALE GENOMIC DNA]</scope>
    <source>
        <strain evidence="8 9">GH-19</strain>
    </source>
</reference>
<comment type="cofactor">
    <cofactor evidence="1 6">
        <name>Mg(2+)</name>
        <dbReference type="ChEBI" id="CHEBI:18420"/>
    </cofactor>
</comment>
<keyword evidence="5 6" id="KW-0456">Lyase</keyword>
<keyword evidence="4 6" id="KW-0460">Magnesium</keyword>
<dbReference type="InterPro" id="IPR034686">
    <property type="entry name" value="Terpene_cyclase-like_2"/>
</dbReference>
<dbReference type="PANTHER" id="PTHR35201:SF4">
    <property type="entry name" value="BETA-PINACENE SYNTHASE-RELATED"/>
    <property type="match status" value="1"/>
</dbReference>
<accession>A0ABR1J5T5</accession>
<dbReference type="SFLD" id="SFLDG01020">
    <property type="entry name" value="Terpene_Cyclase_Like_2"/>
    <property type="match status" value="1"/>
</dbReference>
<dbReference type="Gene3D" id="1.10.600.10">
    <property type="entry name" value="Farnesyl Diphosphate Synthase"/>
    <property type="match status" value="1"/>
</dbReference>
<dbReference type="EC" id="4.2.3.-" evidence="6"/>
<dbReference type="SFLD" id="SFLDS00005">
    <property type="entry name" value="Isoprenoid_Synthase_Type_I"/>
    <property type="match status" value="1"/>
</dbReference>
<dbReference type="PANTHER" id="PTHR35201">
    <property type="entry name" value="TERPENE SYNTHASE"/>
    <property type="match status" value="1"/>
</dbReference>
<keyword evidence="3 6" id="KW-0479">Metal-binding</keyword>
<evidence type="ECO:0000256" key="5">
    <source>
        <dbReference type="ARBA" id="ARBA00023239"/>
    </source>
</evidence>
<keyword evidence="7" id="KW-0812">Transmembrane</keyword>
<feature type="transmembrane region" description="Helical" evidence="7">
    <location>
        <begin position="347"/>
        <end position="365"/>
    </location>
</feature>
<organism evidence="8 9">
    <name type="scientific">Marasmiellus scandens</name>
    <dbReference type="NCBI Taxonomy" id="2682957"/>
    <lineage>
        <taxon>Eukaryota</taxon>
        <taxon>Fungi</taxon>
        <taxon>Dikarya</taxon>
        <taxon>Basidiomycota</taxon>
        <taxon>Agaricomycotina</taxon>
        <taxon>Agaricomycetes</taxon>
        <taxon>Agaricomycetidae</taxon>
        <taxon>Agaricales</taxon>
        <taxon>Marasmiineae</taxon>
        <taxon>Omphalotaceae</taxon>
        <taxon>Marasmiellus</taxon>
    </lineage>
</organism>
<evidence type="ECO:0000256" key="6">
    <source>
        <dbReference type="RuleBase" id="RU366034"/>
    </source>
</evidence>